<comment type="subcellular location">
    <subcellularLocation>
        <location evidence="1">Cytoplasm</location>
    </subcellularLocation>
</comment>
<feature type="domain" description="ZZ-type" evidence="11">
    <location>
        <begin position="82"/>
        <end position="134"/>
    </location>
</feature>
<proteinExistence type="predicted"/>
<dbReference type="Pfam" id="PF00569">
    <property type="entry name" value="ZZ"/>
    <property type="match status" value="1"/>
</dbReference>
<keyword evidence="8" id="KW-0862">Zinc</keyword>
<organism evidence="13 14">
    <name type="scientific">Hymenolepis diminuta</name>
    <name type="common">Rat tapeworm</name>
    <dbReference type="NCBI Taxonomy" id="6216"/>
    <lineage>
        <taxon>Eukaryota</taxon>
        <taxon>Metazoa</taxon>
        <taxon>Spiralia</taxon>
        <taxon>Lophotrochozoa</taxon>
        <taxon>Platyhelminthes</taxon>
        <taxon>Cestoda</taxon>
        <taxon>Eucestoda</taxon>
        <taxon>Cyclophyllidea</taxon>
        <taxon>Hymenolepididae</taxon>
        <taxon>Hymenolepis</taxon>
    </lineage>
</organism>
<evidence type="ECO:0000256" key="4">
    <source>
        <dbReference type="ARBA" id="ARBA00022723"/>
    </source>
</evidence>
<evidence type="ECO:0000256" key="8">
    <source>
        <dbReference type="ARBA" id="ARBA00022833"/>
    </source>
</evidence>
<evidence type="ECO:0000256" key="3">
    <source>
        <dbReference type="ARBA" id="ARBA00022490"/>
    </source>
</evidence>
<dbReference type="PANTHER" id="PTHR24202:SF53">
    <property type="entry name" value="E3 UBIQUITIN-PROTEIN LIGASE MIB1"/>
    <property type="match status" value="1"/>
</dbReference>
<evidence type="ECO:0000313" key="14">
    <source>
        <dbReference type="Proteomes" id="UP000321570"/>
    </source>
</evidence>
<dbReference type="GO" id="GO:0016567">
    <property type="term" value="P:protein ubiquitination"/>
    <property type="evidence" value="ECO:0007669"/>
    <property type="project" value="UniProtKB-UniPathway"/>
</dbReference>
<name>A0A564YJM8_HYMDI</name>
<dbReference type="SUPFAM" id="SSF159034">
    <property type="entry name" value="Mib/herc2 domain-like"/>
    <property type="match status" value="1"/>
</dbReference>
<dbReference type="SMART" id="SM00291">
    <property type="entry name" value="ZnF_ZZ"/>
    <property type="match status" value="1"/>
</dbReference>
<keyword evidence="9" id="KW-0175">Coiled coil</keyword>
<dbReference type="EMBL" id="CABIJS010000233">
    <property type="protein sequence ID" value="VUZ47390.1"/>
    <property type="molecule type" value="Genomic_DNA"/>
</dbReference>
<evidence type="ECO:0000256" key="7">
    <source>
        <dbReference type="ARBA" id="ARBA00022786"/>
    </source>
</evidence>
<keyword evidence="5" id="KW-0677">Repeat</keyword>
<dbReference type="SUPFAM" id="SSF57850">
    <property type="entry name" value="RING/U-box"/>
    <property type="match status" value="1"/>
</dbReference>
<dbReference type="Pfam" id="PF06701">
    <property type="entry name" value="MIB_HERC2"/>
    <property type="match status" value="1"/>
</dbReference>
<keyword evidence="3" id="KW-0963">Cytoplasm</keyword>
<dbReference type="Proteomes" id="UP000321570">
    <property type="component" value="Unassembled WGS sequence"/>
</dbReference>
<keyword evidence="7" id="KW-0833">Ubl conjugation pathway</keyword>
<dbReference type="GO" id="GO:0006897">
    <property type="term" value="P:endocytosis"/>
    <property type="evidence" value="ECO:0007669"/>
    <property type="project" value="TreeGrafter"/>
</dbReference>
<evidence type="ECO:0008006" key="15">
    <source>
        <dbReference type="Google" id="ProtNLM"/>
    </source>
</evidence>
<dbReference type="AlphaFoldDB" id="A0A564YJM8"/>
<dbReference type="Gene3D" id="3.30.60.90">
    <property type="match status" value="1"/>
</dbReference>
<evidence type="ECO:0000259" key="12">
    <source>
        <dbReference type="PROSITE" id="PS51416"/>
    </source>
</evidence>
<accession>A0A564YJM8</accession>
<gene>
    <name evidence="13" type="ORF">WMSIL1_LOCUS6957</name>
</gene>
<keyword evidence="14" id="KW-1185">Reference proteome</keyword>
<evidence type="ECO:0000256" key="2">
    <source>
        <dbReference type="ARBA" id="ARBA00004906"/>
    </source>
</evidence>
<comment type="pathway">
    <text evidence="2">Protein modification; protein ubiquitination.</text>
</comment>
<dbReference type="UniPathway" id="UPA00143"/>
<dbReference type="PROSITE" id="PS50135">
    <property type="entry name" value="ZF_ZZ_2"/>
    <property type="match status" value="1"/>
</dbReference>
<reference evidence="13 14" key="1">
    <citation type="submission" date="2019-07" db="EMBL/GenBank/DDBJ databases">
        <authorList>
            <person name="Jastrzebski P J."/>
            <person name="Paukszto L."/>
            <person name="Jastrzebski P J."/>
        </authorList>
    </citation>
    <scope>NUCLEOTIDE SEQUENCE [LARGE SCALE GENOMIC DNA]</scope>
    <source>
        <strain evidence="13 14">WMS-il1</strain>
    </source>
</reference>
<evidence type="ECO:0000256" key="1">
    <source>
        <dbReference type="ARBA" id="ARBA00004496"/>
    </source>
</evidence>
<dbReference type="Gene3D" id="2.30.30.40">
    <property type="entry name" value="SH3 Domains"/>
    <property type="match status" value="1"/>
</dbReference>
<dbReference type="GO" id="GO:0007219">
    <property type="term" value="P:Notch signaling pathway"/>
    <property type="evidence" value="ECO:0007669"/>
    <property type="project" value="TreeGrafter"/>
</dbReference>
<sequence>MNSHYNDLSLCASGIGCRVVRGPDWKWGNQDGGNGHVGSLRRFEARGEAVVLWDSGIVANYRCGALGFDLRVLDSSPTGRRHLDTICEGCNESPIYGIRWKCMLCLNVDLCSSCYHGDKHCLSHPFLRITTPHGVRVAVGRRSKAQK</sequence>
<evidence type="ECO:0000256" key="10">
    <source>
        <dbReference type="PROSITE-ProRule" id="PRU00228"/>
    </source>
</evidence>
<keyword evidence="6 10" id="KW-0863">Zinc-finger</keyword>
<protein>
    <recommendedName>
        <fullName evidence="15">ZZ-type domain-containing protein</fullName>
    </recommendedName>
</protein>
<dbReference type="PANTHER" id="PTHR24202">
    <property type="entry name" value="E3 UBIQUITIN-PROTEIN LIGASE MIB2"/>
    <property type="match status" value="1"/>
</dbReference>
<keyword evidence="4" id="KW-0479">Metal-binding</keyword>
<dbReference type="PROSITE" id="PS51416">
    <property type="entry name" value="MIB_HERC2"/>
    <property type="match status" value="1"/>
</dbReference>
<dbReference type="InterPro" id="IPR037252">
    <property type="entry name" value="Mib_Herc2_sf"/>
</dbReference>
<feature type="domain" description="MIB/HERC2" evidence="12">
    <location>
        <begin position="5"/>
        <end position="76"/>
    </location>
</feature>
<evidence type="ECO:0000313" key="13">
    <source>
        <dbReference type="EMBL" id="VUZ47390.1"/>
    </source>
</evidence>
<dbReference type="InterPro" id="IPR010606">
    <property type="entry name" value="Mib_Herc2"/>
</dbReference>
<dbReference type="GO" id="GO:0005737">
    <property type="term" value="C:cytoplasm"/>
    <property type="evidence" value="ECO:0007669"/>
    <property type="project" value="UniProtKB-SubCell"/>
</dbReference>
<dbReference type="GO" id="GO:0004842">
    <property type="term" value="F:ubiquitin-protein transferase activity"/>
    <property type="evidence" value="ECO:0007669"/>
    <property type="project" value="InterPro"/>
</dbReference>
<dbReference type="PROSITE" id="PS01357">
    <property type="entry name" value="ZF_ZZ_1"/>
    <property type="match status" value="1"/>
</dbReference>
<evidence type="ECO:0000259" key="11">
    <source>
        <dbReference type="PROSITE" id="PS50135"/>
    </source>
</evidence>
<evidence type="ECO:0000256" key="6">
    <source>
        <dbReference type="ARBA" id="ARBA00022771"/>
    </source>
</evidence>
<feature type="non-terminal residue" evidence="13">
    <location>
        <position position="147"/>
    </location>
</feature>
<evidence type="ECO:0000256" key="9">
    <source>
        <dbReference type="ARBA" id="ARBA00023054"/>
    </source>
</evidence>
<dbReference type="InterPro" id="IPR043145">
    <property type="entry name" value="Znf_ZZ_sf"/>
</dbReference>
<evidence type="ECO:0000256" key="5">
    <source>
        <dbReference type="ARBA" id="ARBA00022737"/>
    </source>
</evidence>
<dbReference type="GO" id="GO:0008270">
    <property type="term" value="F:zinc ion binding"/>
    <property type="evidence" value="ECO:0007669"/>
    <property type="project" value="UniProtKB-KW"/>
</dbReference>
<dbReference type="InterPro" id="IPR000433">
    <property type="entry name" value="Znf_ZZ"/>
</dbReference>